<sequence>MLVCFIIKMSAGGKFRMGLNVRKSVVVAADGSKKTANVFGDSAESDDEGGQSAADKFERKFAASASIKAREQRLIEKELAENPDIFDYDAHYEQIQQQRDQKVAVQKEADKEKKPKYAHLLTKAHKQRELNRLLVDENTYKKEREREAGQFDDDEVFVTGAYRQQIEEREQHKVEMEREEALEKMCDVRDQRLWQQAFNRTLLDNISRNPSTSEGLKEEKDEEKTVVKTEGDDGWTEVQAMEEERVELKLEEVVVQREGEGAETHGDERRRRFEREEDDDARKRRQRPSSSLVVGGHRRRERKDKEEAEDDGKRGGRTAEEGRKKRARLDESVAGGGGVAMGGEQPKDAEGEEEELRMARIRQLLARRNDQRAIEEAKQRHLERRAAGEIRAPRIEEKSD</sequence>
<evidence type="ECO:0000256" key="3">
    <source>
        <dbReference type="SAM" id="MobiDB-lite"/>
    </source>
</evidence>
<feature type="compositionally biased region" description="Basic and acidic residues" evidence="3">
    <location>
        <begin position="215"/>
        <end position="231"/>
    </location>
</feature>
<keyword evidence="5" id="KW-1185">Reference proteome</keyword>
<organism evidence="5 6">
    <name type="scientific">Globodera rostochiensis</name>
    <name type="common">Golden nematode worm</name>
    <name type="synonym">Heterodera rostochiensis</name>
    <dbReference type="NCBI Taxonomy" id="31243"/>
    <lineage>
        <taxon>Eukaryota</taxon>
        <taxon>Metazoa</taxon>
        <taxon>Ecdysozoa</taxon>
        <taxon>Nematoda</taxon>
        <taxon>Chromadorea</taxon>
        <taxon>Rhabditida</taxon>
        <taxon>Tylenchina</taxon>
        <taxon>Tylenchomorpha</taxon>
        <taxon>Tylenchoidea</taxon>
        <taxon>Heteroderidae</taxon>
        <taxon>Heteroderinae</taxon>
        <taxon>Globodera</taxon>
    </lineage>
</organism>
<dbReference type="InterPro" id="IPR018612">
    <property type="entry name" value="NSRP1_N"/>
</dbReference>
<dbReference type="GO" id="GO:0000381">
    <property type="term" value="P:regulation of alternative mRNA splicing, via spliceosome"/>
    <property type="evidence" value="ECO:0007669"/>
    <property type="project" value="InterPro"/>
</dbReference>
<protein>
    <submittedName>
        <fullName evidence="6">Nuclear speckle splicing regulatory protein 1 N-terminal domain-containing protein</fullName>
    </submittedName>
</protein>
<feature type="compositionally biased region" description="Basic and acidic residues" evidence="3">
    <location>
        <begin position="303"/>
        <end position="331"/>
    </location>
</feature>
<feature type="compositionally biased region" description="Acidic residues" evidence="3">
    <location>
        <begin position="232"/>
        <end position="241"/>
    </location>
</feature>
<evidence type="ECO:0000259" key="4">
    <source>
        <dbReference type="Pfam" id="PF09745"/>
    </source>
</evidence>
<evidence type="ECO:0000256" key="2">
    <source>
        <dbReference type="ARBA" id="ARBA00023054"/>
    </source>
</evidence>
<feature type="domain" description="Nuclear speckle splicing regulatory protein 1 N-terminal" evidence="4">
    <location>
        <begin position="72"/>
        <end position="190"/>
    </location>
</feature>
<proteinExistence type="inferred from homology"/>
<accession>A0A914GZR5</accession>
<name>A0A914GZR5_GLORO</name>
<reference evidence="6" key="1">
    <citation type="submission" date="2022-11" db="UniProtKB">
        <authorList>
            <consortium name="WormBaseParasite"/>
        </authorList>
    </citation>
    <scope>IDENTIFICATION</scope>
</reference>
<dbReference type="PANTHER" id="PTHR31938:SF4">
    <property type="entry name" value="NUCLEAR SPECKLE SPLICING REGULATORY PROTEIN 1"/>
    <property type="match status" value="1"/>
</dbReference>
<dbReference type="WBParaSite" id="Gr19_v10_g1270.t1">
    <property type="protein sequence ID" value="Gr19_v10_g1270.t1"/>
    <property type="gene ID" value="Gr19_v10_g1270"/>
</dbReference>
<feature type="compositionally biased region" description="Polar residues" evidence="3">
    <location>
        <begin position="205"/>
        <end position="214"/>
    </location>
</feature>
<evidence type="ECO:0000313" key="6">
    <source>
        <dbReference type="WBParaSite" id="Gr19_v10_g1270.t1"/>
    </source>
</evidence>
<keyword evidence="2" id="KW-0175">Coiled coil</keyword>
<dbReference type="AlphaFoldDB" id="A0A914GZR5"/>
<feature type="region of interest" description="Disordered" evidence="3">
    <location>
        <begin position="205"/>
        <end position="400"/>
    </location>
</feature>
<evidence type="ECO:0000313" key="5">
    <source>
        <dbReference type="Proteomes" id="UP000887572"/>
    </source>
</evidence>
<feature type="compositionally biased region" description="Basic and acidic residues" evidence="3">
    <location>
        <begin position="242"/>
        <end position="275"/>
    </location>
</feature>
<dbReference type="InterPro" id="IPR042816">
    <property type="entry name" value="Nsrp1"/>
</dbReference>
<comment type="similarity">
    <text evidence="1">Belongs to the NSRP1 family.</text>
</comment>
<dbReference type="PANTHER" id="PTHR31938">
    <property type="entry name" value="NUCLEAR SPECKLE SPLICING REGULATORY PROTEIN 1"/>
    <property type="match status" value="1"/>
</dbReference>
<dbReference type="Proteomes" id="UP000887572">
    <property type="component" value="Unplaced"/>
</dbReference>
<evidence type="ECO:0000256" key="1">
    <source>
        <dbReference type="ARBA" id="ARBA00010126"/>
    </source>
</evidence>
<dbReference type="Pfam" id="PF09745">
    <property type="entry name" value="NSRP1_N"/>
    <property type="match status" value="1"/>
</dbReference>
<feature type="compositionally biased region" description="Basic and acidic residues" evidence="3">
    <location>
        <begin position="367"/>
        <end position="400"/>
    </location>
</feature>